<name>A0ABR3NUJ2_9TELE</name>
<dbReference type="SUPFAM" id="SSF48726">
    <property type="entry name" value="Immunoglobulin"/>
    <property type="match status" value="1"/>
</dbReference>
<organism evidence="8 9">
    <name type="scientific">Cirrhinus molitorella</name>
    <name type="common">mud carp</name>
    <dbReference type="NCBI Taxonomy" id="172907"/>
    <lineage>
        <taxon>Eukaryota</taxon>
        <taxon>Metazoa</taxon>
        <taxon>Chordata</taxon>
        <taxon>Craniata</taxon>
        <taxon>Vertebrata</taxon>
        <taxon>Euteleostomi</taxon>
        <taxon>Actinopterygii</taxon>
        <taxon>Neopterygii</taxon>
        <taxon>Teleostei</taxon>
        <taxon>Ostariophysi</taxon>
        <taxon>Cypriniformes</taxon>
        <taxon>Cyprinidae</taxon>
        <taxon>Labeoninae</taxon>
        <taxon>Labeonini</taxon>
        <taxon>Cirrhinus</taxon>
    </lineage>
</organism>
<dbReference type="InterPro" id="IPR036179">
    <property type="entry name" value="Ig-like_dom_sf"/>
</dbReference>
<dbReference type="PROSITE" id="PS50835">
    <property type="entry name" value="IG_LIKE"/>
    <property type="match status" value="1"/>
</dbReference>
<reference evidence="8 9" key="1">
    <citation type="submission" date="2023-09" db="EMBL/GenBank/DDBJ databases">
        <authorList>
            <person name="Wang M."/>
        </authorList>
    </citation>
    <scope>NUCLEOTIDE SEQUENCE [LARGE SCALE GENOMIC DNA]</scope>
    <source>
        <strain evidence="8">GT-2023</strain>
        <tissue evidence="8">Liver</tissue>
    </source>
</reference>
<dbReference type="EMBL" id="JAYMGO010000002">
    <property type="protein sequence ID" value="KAL1280565.1"/>
    <property type="molecule type" value="Genomic_DNA"/>
</dbReference>
<evidence type="ECO:0000313" key="9">
    <source>
        <dbReference type="Proteomes" id="UP001558613"/>
    </source>
</evidence>
<dbReference type="InterPro" id="IPR003599">
    <property type="entry name" value="Ig_sub"/>
</dbReference>
<evidence type="ECO:0000313" key="8">
    <source>
        <dbReference type="EMBL" id="KAL1280565.1"/>
    </source>
</evidence>
<dbReference type="SMART" id="SM00406">
    <property type="entry name" value="IGv"/>
    <property type="match status" value="1"/>
</dbReference>
<proteinExistence type="predicted"/>
<keyword evidence="5" id="KW-0391">Immunity</keyword>
<dbReference type="PANTHER" id="PTHR19367:SF18">
    <property type="entry name" value="T CELL RECEPTOR ALPHA VARIABLE 16"/>
    <property type="match status" value="1"/>
</dbReference>
<accession>A0ABR3NUJ2</accession>
<protein>
    <recommendedName>
        <fullName evidence="7">Ig-like domain-containing protein</fullName>
    </recommendedName>
</protein>
<feature type="domain" description="Ig-like" evidence="7">
    <location>
        <begin position="23"/>
        <end position="107"/>
    </location>
</feature>
<dbReference type="InterPro" id="IPR013106">
    <property type="entry name" value="Ig_V-set"/>
</dbReference>
<evidence type="ECO:0000259" key="7">
    <source>
        <dbReference type="PROSITE" id="PS50835"/>
    </source>
</evidence>
<evidence type="ECO:0000256" key="5">
    <source>
        <dbReference type="ARBA" id="ARBA00043266"/>
    </source>
</evidence>
<keyword evidence="3" id="KW-0675">Receptor</keyword>
<feature type="signal peptide" evidence="6">
    <location>
        <begin position="1"/>
        <end position="18"/>
    </location>
</feature>
<gene>
    <name evidence="8" type="ORF">QQF64_015165</name>
</gene>
<dbReference type="InterPro" id="IPR013783">
    <property type="entry name" value="Ig-like_fold"/>
</dbReference>
<dbReference type="InterPro" id="IPR051287">
    <property type="entry name" value="TCR_variable_region"/>
</dbReference>
<keyword evidence="9" id="KW-1185">Reference proteome</keyword>
<sequence length="127" mass="14393">MILFYLTVLELLTESVFANAIRPLSTENHAFEGGKVTLSCNYNGSDIRSLQWYKQYPNTATEFLLQALENFAPERKGRYVAEAQKDKKQLNLQISKTEVADAAIYYCALVPTVAGNPSTLYKNWHKP</sequence>
<keyword evidence="1 6" id="KW-0732">Signal</keyword>
<dbReference type="Proteomes" id="UP001558613">
    <property type="component" value="Unassembled WGS sequence"/>
</dbReference>
<dbReference type="SMART" id="SM00409">
    <property type="entry name" value="IG"/>
    <property type="match status" value="1"/>
</dbReference>
<evidence type="ECO:0000256" key="3">
    <source>
        <dbReference type="ARBA" id="ARBA00023170"/>
    </source>
</evidence>
<dbReference type="InterPro" id="IPR007110">
    <property type="entry name" value="Ig-like_dom"/>
</dbReference>
<keyword evidence="4" id="KW-0393">Immunoglobulin domain</keyword>
<keyword evidence="5" id="KW-1279">T cell receptor</keyword>
<keyword evidence="2" id="KW-1064">Adaptive immunity</keyword>
<dbReference type="Gene3D" id="2.60.40.10">
    <property type="entry name" value="Immunoglobulins"/>
    <property type="match status" value="1"/>
</dbReference>
<evidence type="ECO:0000256" key="1">
    <source>
        <dbReference type="ARBA" id="ARBA00022729"/>
    </source>
</evidence>
<dbReference type="Pfam" id="PF07686">
    <property type="entry name" value="V-set"/>
    <property type="match status" value="1"/>
</dbReference>
<evidence type="ECO:0000256" key="2">
    <source>
        <dbReference type="ARBA" id="ARBA00023130"/>
    </source>
</evidence>
<dbReference type="PANTHER" id="PTHR19367">
    <property type="entry name" value="T-CELL RECEPTOR ALPHA CHAIN V REGION"/>
    <property type="match status" value="1"/>
</dbReference>
<evidence type="ECO:0000256" key="4">
    <source>
        <dbReference type="ARBA" id="ARBA00023319"/>
    </source>
</evidence>
<comment type="caution">
    <text evidence="8">The sequence shown here is derived from an EMBL/GenBank/DDBJ whole genome shotgun (WGS) entry which is preliminary data.</text>
</comment>
<evidence type="ECO:0000256" key="6">
    <source>
        <dbReference type="SAM" id="SignalP"/>
    </source>
</evidence>
<feature type="chain" id="PRO_5045201845" description="Ig-like domain-containing protein" evidence="6">
    <location>
        <begin position="19"/>
        <end position="127"/>
    </location>
</feature>